<dbReference type="InterPro" id="IPR006120">
    <property type="entry name" value="Resolvase_HTH_dom"/>
</dbReference>
<dbReference type="SMART" id="SM00857">
    <property type="entry name" value="Resolvase"/>
    <property type="match status" value="1"/>
</dbReference>
<dbReference type="Gene3D" id="1.10.10.60">
    <property type="entry name" value="Homeodomain-like"/>
    <property type="match status" value="1"/>
</dbReference>
<dbReference type="Gene3D" id="3.40.50.1390">
    <property type="entry name" value="Resolvase, N-terminal catalytic domain"/>
    <property type="match status" value="1"/>
</dbReference>
<evidence type="ECO:0000313" key="7">
    <source>
        <dbReference type="Proteomes" id="UP000280861"/>
    </source>
</evidence>
<dbReference type="PROSITE" id="PS00398">
    <property type="entry name" value="RECOMBINASES_2"/>
    <property type="match status" value="1"/>
</dbReference>
<dbReference type="CDD" id="cd00569">
    <property type="entry name" value="HTH_Hin_like"/>
    <property type="match status" value="1"/>
</dbReference>
<dbReference type="SUPFAM" id="SSF46689">
    <property type="entry name" value="Homeodomain-like"/>
    <property type="match status" value="1"/>
</dbReference>
<keyword evidence="3" id="KW-0238">DNA-binding</keyword>
<protein>
    <submittedName>
        <fullName evidence="6">DNA-invertase hin</fullName>
    </submittedName>
</protein>
<evidence type="ECO:0000313" key="6">
    <source>
        <dbReference type="EMBL" id="VDC18477.1"/>
    </source>
</evidence>
<dbReference type="Pfam" id="PF02796">
    <property type="entry name" value="HTH_7"/>
    <property type="match status" value="1"/>
</dbReference>
<dbReference type="SUPFAM" id="SSF53041">
    <property type="entry name" value="Resolvase-like"/>
    <property type="match status" value="1"/>
</dbReference>
<accession>A0A3P5WF37</accession>
<evidence type="ECO:0000256" key="2">
    <source>
        <dbReference type="ARBA" id="ARBA00022908"/>
    </source>
</evidence>
<dbReference type="PROSITE" id="PS51736">
    <property type="entry name" value="RECOMBINASES_3"/>
    <property type="match status" value="1"/>
</dbReference>
<dbReference type="AlphaFoldDB" id="A0A3P5WF37"/>
<sequence>MCRNPVPDSTCPHYSSWSSFATFSSWVTSSGTRACPPPPSASLQIDALGAAGCYRVFVDTMSGSFQHRPELDKLLDQLRPGDTLVVWRLDRLGRSIRHIIDQLHALAERGIGFRSLQETIDTTSPGGRLVFHVFAALAEFKRDLIKERTNAGLAAARARGRTGGRPSRLSADQVRTARRLYEQQDMTVAQIGDVLGVSRTTIYRALAKHAEPVAARRTDASSLRSNAS</sequence>
<evidence type="ECO:0000256" key="1">
    <source>
        <dbReference type="ARBA" id="ARBA00009913"/>
    </source>
</evidence>
<dbReference type="PANTHER" id="PTHR30461:SF2">
    <property type="entry name" value="SERINE RECOMBINASE PINE-RELATED"/>
    <property type="match status" value="1"/>
</dbReference>
<dbReference type="InterPro" id="IPR006118">
    <property type="entry name" value="Recombinase_CS"/>
</dbReference>
<reference evidence="6 7" key="1">
    <citation type="submission" date="2018-11" db="EMBL/GenBank/DDBJ databases">
        <authorList>
            <person name="Criscuolo A."/>
        </authorList>
    </citation>
    <scope>NUCLEOTIDE SEQUENCE [LARGE SCALE GENOMIC DNA]</scope>
    <source>
        <strain evidence="6">AT11b</strain>
    </source>
</reference>
<proteinExistence type="inferred from homology"/>
<dbReference type="InterPro" id="IPR050639">
    <property type="entry name" value="SSR_resolvase"/>
</dbReference>
<dbReference type="PANTHER" id="PTHR30461">
    <property type="entry name" value="DNA-INVERTASE FROM LAMBDOID PROPHAGE"/>
    <property type="match status" value="1"/>
</dbReference>
<dbReference type="GO" id="GO:0000150">
    <property type="term" value="F:DNA strand exchange activity"/>
    <property type="evidence" value="ECO:0007669"/>
    <property type="project" value="InterPro"/>
</dbReference>
<dbReference type="InterPro" id="IPR009057">
    <property type="entry name" value="Homeodomain-like_sf"/>
</dbReference>
<dbReference type="GO" id="GO:0003677">
    <property type="term" value="F:DNA binding"/>
    <property type="evidence" value="ECO:0007669"/>
    <property type="project" value="UniProtKB-KW"/>
</dbReference>
<dbReference type="GO" id="GO:0015074">
    <property type="term" value="P:DNA integration"/>
    <property type="evidence" value="ECO:0007669"/>
    <property type="project" value="UniProtKB-KW"/>
</dbReference>
<feature type="domain" description="Resolvase/invertase-type recombinase catalytic" evidence="5">
    <location>
        <begin position="21"/>
        <end position="160"/>
    </location>
</feature>
<dbReference type="CDD" id="cd03768">
    <property type="entry name" value="SR_ResInv"/>
    <property type="match status" value="1"/>
</dbReference>
<comment type="similarity">
    <text evidence="1">Belongs to the site-specific recombinase resolvase family.</text>
</comment>
<gene>
    <name evidence="6" type="primary">hin_2</name>
    <name evidence="6" type="ORF">PSET11_00335</name>
</gene>
<dbReference type="Pfam" id="PF00239">
    <property type="entry name" value="Resolvase"/>
    <property type="match status" value="1"/>
</dbReference>
<dbReference type="InterPro" id="IPR006119">
    <property type="entry name" value="Resolv_N"/>
</dbReference>
<evidence type="ECO:0000256" key="3">
    <source>
        <dbReference type="ARBA" id="ARBA00023125"/>
    </source>
</evidence>
<evidence type="ECO:0000256" key="4">
    <source>
        <dbReference type="ARBA" id="ARBA00023172"/>
    </source>
</evidence>
<organism evidence="6 7">
    <name type="scientific">Arthrobacter ulcerisalmonis</name>
    <dbReference type="NCBI Taxonomy" id="2483813"/>
    <lineage>
        <taxon>Bacteria</taxon>
        <taxon>Bacillati</taxon>
        <taxon>Actinomycetota</taxon>
        <taxon>Actinomycetes</taxon>
        <taxon>Micrococcales</taxon>
        <taxon>Micrococcaceae</taxon>
        <taxon>Arthrobacter</taxon>
    </lineage>
</organism>
<dbReference type="Proteomes" id="UP000280861">
    <property type="component" value="Unassembled WGS sequence"/>
</dbReference>
<evidence type="ECO:0000259" key="5">
    <source>
        <dbReference type="PROSITE" id="PS51736"/>
    </source>
</evidence>
<dbReference type="FunFam" id="3.40.50.1390:FF:000001">
    <property type="entry name" value="DNA recombinase"/>
    <property type="match status" value="1"/>
</dbReference>
<dbReference type="EMBL" id="UXAU01000009">
    <property type="protein sequence ID" value="VDC18477.1"/>
    <property type="molecule type" value="Genomic_DNA"/>
</dbReference>
<dbReference type="InterPro" id="IPR036162">
    <property type="entry name" value="Resolvase-like_N_sf"/>
</dbReference>
<keyword evidence="7" id="KW-1185">Reference proteome</keyword>
<keyword evidence="2" id="KW-0229">DNA integration</keyword>
<name>A0A3P5WF37_9MICC</name>
<keyword evidence="4" id="KW-0233">DNA recombination</keyword>